<dbReference type="RefSeq" id="WP_011241986.1">
    <property type="nucleotide sequence ID" value="NZ_JABXIY010000020.1"/>
</dbReference>
<dbReference type="InterPro" id="IPR001054">
    <property type="entry name" value="A/G_cyclase"/>
</dbReference>
<dbReference type="GO" id="GO:0004016">
    <property type="term" value="F:adenylate cyclase activity"/>
    <property type="evidence" value="ECO:0007669"/>
    <property type="project" value="UniProtKB-ARBA"/>
</dbReference>
<proteinExistence type="predicted"/>
<dbReference type="CDD" id="cd07302">
    <property type="entry name" value="CHD"/>
    <property type="match status" value="1"/>
</dbReference>
<reference evidence="6 7" key="1">
    <citation type="journal article" date="2020" name="Proc. Natl. Acad. Sci. U.S.A.">
        <title>Ecological drivers of bacterial community assembly in synthetic phycospheres.</title>
        <authorList>
            <person name="Fu H."/>
            <person name="Uchimiya M."/>
            <person name="Gore J."/>
            <person name="Moran M.A."/>
        </authorList>
    </citation>
    <scope>NUCLEOTIDE SEQUENCE [LARGE SCALE GENOMIC DNA]</scope>
    <source>
        <strain evidence="6">HF-Din03</strain>
    </source>
</reference>
<protein>
    <submittedName>
        <fullName evidence="6">AAA family ATPase</fullName>
    </submittedName>
</protein>
<evidence type="ECO:0000313" key="7">
    <source>
        <dbReference type="Proteomes" id="UP000565723"/>
    </source>
</evidence>
<keyword evidence="2" id="KW-0067">ATP-binding</keyword>
<comment type="caution">
    <text evidence="6">The sequence shown here is derived from an EMBL/GenBank/DDBJ whole genome shotgun (WGS) entry which is preliminary data.</text>
</comment>
<dbReference type="InterPro" id="IPR041664">
    <property type="entry name" value="AAA_16"/>
</dbReference>
<evidence type="ECO:0000259" key="5">
    <source>
        <dbReference type="PROSITE" id="PS50125"/>
    </source>
</evidence>
<dbReference type="CDD" id="cd09487">
    <property type="entry name" value="SAM_superfamily"/>
    <property type="match status" value="1"/>
</dbReference>
<evidence type="ECO:0000313" key="6">
    <source>
        <dbReference type="EMBL" id="NVK96813.1"/>
    </source>
</evidence>
<dbReference type="InterPro" id="IPR001660">
    <property type="entry name" value="SAM"/>
</dbReference>
<dbReference type="Proteomes" id="UP000565723">
    <property type="component" value="Unassembled WGS sequence"/>
</dbReference>
<organism evidence="6 7">
    <name type="scientific">Ruegeria pomeroyi</name>
    <dbReference type="NCBI Taxonomy" id="89184"/>
    <lineage>
        <taxon>Bacteria</taxon>
        <taxon>Pseudomonadati</taxon>
        <taxon>Pseudomonadota</taxon>
        <taxon>Alphaproteobacteria</taxon>
        <taxon>Rhodobacterales</taxon>
        <taxon>Roseobacteraceae</taxon>
        <taxon>Ruegeria</taxon>
    </lineage>
</organism>
<name>A0A850LFV7_9RHOB</name>
<feature type="repeat" description="TPR" evidence="3">
    <location>
        <begin position="661"/>
        <end position="694"/>
    </location>
</feature>
<evidence type="ECO:0000259" key="4">
    <source>
        <dbReference type="PROSITE" id="PS50105"/>
    </source>
</evidence>
<feature type="domain" description="SAM" evidence="4">
    <location>
        <begin position="3"/>
        <end position="66"/>
    </location>
</feature>
<dbReference type="SMART" id="SM00044">
    <property type="entry name" value="CYCc"/>
    <property type="match status" value="1"/>
</dbReference>
<dbReference type="SMART" id="SM00454">
    <property type="entry name" value="SAM"/>
    <property type="match status" value="1"/>
</dbReference>
<keyword evidence="1" id="KW-0547">Nucleotide-binding</keyword>
<evidence type="ECO:0000256" key="2">
    <source>
        <dbReference type="ARBA" id="ARBA00022840"/>
    </source>
</evidence>
<dbReference type="PANTHER" id="PTHR16305:SF28">
    <property type="entry name" value="GUANYLATE CYCLASE DOMAIN-CONTAINING PROTEIN"/>
    <property type="match status" value="1"/>
</dbReference>
<dbReference type="GO" id="GO:0005524">
    <property type="term" value="F:ATP binding"/>
    <property type="evidence" value="ECO:0007669"/>
    <property type="project" value="UniProtKB-KW"/>
</dbReference>
<evidence type="ECO:0000256" key="1">
    <source>
        <dbReference type="ARBA" id="ARBA00022741"/>
    </source>
</evidence>
<dbReference type="InterPro" id="IPR013761">
    <property type="entry name" value="SAM/pointed_sf"/>
</dbReference>
<dbReference type="SUPFAM" id="SSF47769">
    <property type="entry name" value="SAM/Pointed domain"/>
    <property type="match status" value="1"/>
</dbReference>
<dbReference type="PROSITE" id="PS50105">
    <property type="entry name" value="SAM_DOMAIN"/>
    <property type="match status" value="1"/>
</dbReference>
<evidence type="ECO:0000256" key="3">
    <source>
        <dbReference type="PROSITE-ProRule" id="PRU00339"/>
    </source>
</evidence>
<dbReference type="OMA" id="ANCYDEW"/>
<dbReference type="AlphaFoldDB" id="A0A850LFV7"/>
<dbReference type="PROSITE" id="PS50125">
    <property type="entry name" value="GUANYLATE_CYCLASE_2"/>
    <property type="match status" value="1"/>
</dbReference>
<accession>A0A850LFV7</accession>
<dbReference type="GO" id="GO:0035556">
    <property type="term" value="P:intracellular signal transduction"/>
    <property type="evidence" value="ECO:0007669"/>
    <property type="project" value="InterPro"/>
</dbReference>
<feature type="domain" description="Guanylate cyclase" evidence="5">
    <location>
        <begin position="87"/>
        <end position="216"/>
    </location>
</feature>
<dbReference type="Gene3D" id="3.30.70.1230">
    <property type="entry name" value="Nucleotide cyclase"/>
    <property type="match status" value="1"/>
</dbReference>
<dbReference type="SUPFAM" id="SSF52540">
    <property type="entry name" value="P-loop containing nucleoside triphosphate hydrolases"/>
    <property type="match status" value="1"/>
</dbReference>
<dbReference type="Pfam" id="PF00211">
    <property type="entry name" value="Guanylate_cyc"/>
    <property type="match status" value="1"/>
</dbReference>
<dbReference type="Pfam" id="PF13191">
    <property type="entry name" value="AAA_16"/>
    <property type="match status" value="1"/>
</dbReference>
<dbReference type="PROSITE" id="PS50005">
    <property type="entry name" value="TPR"/>
    <property type="match status" value="1"/>
</dbReference>
<dbReference type="SUPFAM" id="SSF55073">
    <property type="entry name" value="Nucleotide cyclase"/>
    <property type="match status" value="1"/>
</dbReference>
<dbReference type="InterPro" id="IPR029787">
    <property type="entry name" value="Nucleotide_cyclase"/>
</dbReference>
<dbReference type="Gene3D" id="1.10.150.50">
    <property type="entry name" value="Transcription Factor, Ets-1"/>
    <property type="match status" value="1"/>
</dbReference>
<dbReference type="Pfam" id="PF07647">
    <property type="entry name" value="SAM_2"/>
    <property type="match status" value="1"/>
</dbReference>
<gene>
    <name evidence="6" type="ORF">HW564_07785</name>
</gene>
<keyword evidence="3" id="KW-0802">TPR repeat</keyword>
<dbReference type="Gene3D" id="3.40.50.300">
    <property type="entry name" value="P-loop containing nucleotide triphosphate hydrolases"/>
    <property type="match status" value="1"/>
</dbReference>
<dbReference type="GO" id="GO:0009190">
    <property type="term" value="P:cyclic nucleotide biosynthetic process"/>
    <property type="evidence" value="ECO:0007669"/>
    <property type="project" value="InterPro"/>
</dbReference>
<dbReference type="InterPro" id="IPR027417">
    <property type="entry name" value="P-loop_NTPase"/>
</dbReference>
<dbReference type="InterPro" id="IPR019734">
    <property type="entry name" value="TPR_rpt"/>
</dbReference>
<dbReference type="GO" id="GO:0005737">
    <property type="term" value="C:cytoplasm"/>
    <property type="evidence" value="ECO:0007669"/>
    <property type="project" value="TreeGrafter"/>
</dbReference>
<dbReference type="PANTHER" id="PTHR16305">
    <property type="entry name" value="TESTICULAR SOLUBLE ADENYLYL CYCLASE"/>
    <property type="match status" value="1"/>
</dbReference>
<sequence>MSRTIGSVTSWLADIGLEVYAERFEQADIDLEVLEHLSDQDLTDLGVTSLGHRRKILARIADMRDAESIVAPPAPVEEDQSERLYLTVVFCDLVGSTQLAHTLGEERFTDLLGEFYRAVDGAVDRYGGHVAQYHGDGVLIYFGYPQALEDAALRGVMAACESCRQVGAIAVPGALPMQVRVGVASGPVVIGDRQLSQNARGGRAYGAVVNLAARLQAEAQPGGVVVSDTTAALVKHHFDLNFLGLRHLKGIDEPAPVYAVEARRTPDLGVALLARPNRVPFVNRRSELARLSACWNAVAMGAFNLITVAGEHGIGKSRLVGEFLDRLRREDRPVRHVNCPQQGRDTPYGAFRLLLDHDPNLPAATALLAELEAVPKATQAERRQRRARVIGLLADHFGQTESGPKVLWIDDLQWADPSTIEVLLTLASRRPPGLMLIVSARNALPDQRLMKVDGLVPISLGLMSPEHTNSIVREVLGDVQGAEALVAPLVARAEGIPVFAEELALEMRARLAGPEDVDAENLPDMSVPSSLQQSLQARIRRLVRARPLLRLVASIGREAPVPLLRDLWSGPGSIEEALDELIAAGLAELHLARDSQHENRLILRHQILQDCAYDIILTRDRERIHTAIAEALARRRAAGQAVEPTLMADQLERAGRLRPAAELWAEAGRAAAAQSADAEAVALFRRALALVPRIGATEGDWSDQFEADTLLALFPALIGAKGYRAAGEDVLNRINALIERTGGSQRVFSTMFFRWIDICVQGDIDAGHEFAAGLADIAHADPTGLHALVLDRMLGSSHMFRGEFDDARGYLDRFLATYDPARHADPLRPFGATDNHATVLCCVAAIEAFTGTPETTRAATAAALAAARATELTHTLCHTLTFGAAFPAAIRRDWSQFRIHASELRQLAQEKELAFWLVYARMLTGIGDIAAGRVDEGQAEYAYGSNVLGAQGFEFLQPTFRVIHALAEEAAQRDGPSGDLASLERAVRSGERWMLPECLRLKERWGAS</sequence>
<dbReference type="EMBL" id="JABXIY010000020">
    <property type="protein sequence ID" value="NVK96813.1"/>
    <property type="molecule type" value="Genomic_DNA"/>
</dbReference>